<organism evidence="10 11">
    <name type="scientific">Micromonospora aurantiaca</name>
    <name type="common">nom. illeg.</name>
    <dbReference type="NCBI Taxonomy" id="47850"/>
    <lineage>
        <taxon>Bacteria</taxon>
        <taxon>Bacillati</taxon>
        <taxon>Actinomycetota</taxon>
        <taxon>Actinomycetes</taxon>
        <taxon>Micromonosporales</taxon>
        <taxon>Micromonosporaceae</taxon>
        <taxon>Micromonospora</taxon>
    </lineage>
</organism>
<evidence type="ECO:0000256" key="2">
    <source>
        <dbReference type="ARBA" id="ARBA00022691"/>
    </source>
</evidence>
<dbReference type="EMBL" id="WAAR01000112">
    <property type="protein sequence ID" value="KAB1108550.1"/>
    <property type="molecule type" value="Genomic_DNA"/>
</dbReference>
<evidence type="ECO:0000256" key="5">
    <source>
        <dbReference type="ARBA" id="ARBA00023004"/>
    </source>
</evidence>
<feature type="binding site" evidence="8">
    <location>
        <begin position="31"/>
        <end position="33"/>
    </location>
    <ligand>
        <name>substrate</name>
    </ligand>
</feature>
<keyword evidence="11" id="KW-1185">Reference proteome</keyword>
<feature type="binding site" evidence="8">
    <location>
        <position position="54"/>
    </location>
    <ligand>
        <name>[4Fe-4S] cluster</name>
        <dbReference type="ChEBI" id="CHEBI:49883"/>
        <note>4Fe-4S-S-AdoMet</note>
    </ligand>
</feature>
<keyword evidence="1 8" id="KW-0004">4Fe-4S</keyword>
<evidence type="ECO:0000259" key="9">
    <source>
        <dbReference type="PROSITE" id="PS51918"/>
    </source>
</evidence>
<dbReference type="InterPro" id="IPR007197">
    <property type="entry name" value="rSAM"/>
</dbReference>
<comment type="catalytic activity">
    <reaction evidence="8">
        <text>6-carboxy-5,6,7,8-tetrahydropterin + H(+) = 7-carboxy-7-carbaguanine + NH4(+)</text>
        <dbReference type="Rhea" id="RHEA:27974"/>
        <dbReference type="ChEBI" id="CHEBI:15378"/>
        <dbReference type="ChEBI" id="CHEBI:28938"/>
        <dbReference type="ChEBI" id="CHEBI:61032"/>
        <dbReference type="ChEBI" id="CHEBI:61036"/>
        <dbReference type="EC" id="4.3.99.3"/>
    </reaction>
</comment>
<evidence type="ECO:0000256" key="3">
    <source>
        <dbReference type="ARBA" id="ARBA00022723"/>
    </source>
</evidence>
<comment type="subunit">
    <text evidence="8">Homodimer.</text>
</comment>
<keyword evidence="4 8" id="KW-0460">Magnesium</keyword>
<feature type="domain" description="Radical SAM core" evidence="9">
    <location>
        <begin position="37"/>
        <end position="244"/>
    </location>
</feature>
<dbReference type="PROSITE" id="PS51918">
    <property type="entry name" value="RADICAL_SAM"/>
    <property type="match status" value="1"/>
</dbReference>
<dbReference type="SUPFAM" id="SSF102114">
    <property type="entry name" value="Radical SAM enzymes"/>
    <property type="match status" value="1"/>
</dbReference>
<dbReference type="CDD" id="cd01335">
    <property type="entry name" value="Radical_SAM"/>
    <property type="match status" value="1"/>
</dbReference>
<name>A0ABQ6UD34_9ACTN</name>
<evidence type="ECO:0000256" key="4">
    <source>
        <dbReference type="ARBA" id="ARBA00022842"/>
    </source>
</evidence>
<dbReference type="InterPro" id="IPR013785">
    <property type="entry name" value="Aldolase_TIM"/>
</dbReference>
<dbReference type="PIRSF" id="PIRSF000370">
    <property type="entry name" value="QueE"/>
    <property type="match status" value="1"/>
</dbReference>
<keyword evidence="7 8" id="KW-0456">Lyase</keyword>
<comment type="cofactor">
    <cofactor evidence="8">
        <name>Mg(2+)</name>
        <dbReference type="ChEBI" id="CHEBI:18420"/>
    </cofactor>
</comment>
<dbReference type="SFLD" id="SFLDS00029">
    <property type="entry name" value="Radical_SAM"/>
    <property type="match status" value="1"/>
</dbReference>
<protein>
    <recommendedName>
        <fullName evidence="8">7-carboxy-7-deazaguanine synthase</fullName>
        <shortName evidence="8">CDG synthase</shortName>
        <ecNumber evidence="8">4.3.99.3</ecNumber>
    </recommendedName>
    <alternativeName>
        <fullName evidence="8">Queuosine biosynthesis protein QueE</fullName>
    </alternativeName>
</protein>
<accession>A0ABQ6UD34</accession>
<evidence type="ECO:0000256" key="7">
    <source>
        <dbReference type="ARBA" id="ARBA00023239"/>
    </source>
</evidence>
<feature type="binding site" evidence="8">
    <location>
        <position position="50"/>
    </location>
    <ligand>
        <name>[4Fe-4S] cluster</name>
        <dbReference type="ChEBI" id="CHEBI:49883"/>
        <note>4Fe-4S-S-AdoMet</note>
    </ligand>
</feature>
<dbReference type="PANTHER" id="PTHR42836">
    <property type="entry name" value="7-CARBOXY-7-DEAZAGUANINE SYNTHASE"/>
    <property type="match status" value="1"/>
</dbReference>
<comment type="similarity">
    <text evidence="8">Belongs to the radical SAM superfamily. 7-carboxy-7-deazaguanine synthase family.</text>
</comment>
<dbReference type="InterPro" id="IPR058240">
    <property type="entry name" value="rSAM_sf"/>
</dbReference>
<dbReference type="Gene3D" id="3.20.20.70">
    <property type="entry name" value="Aldolase class I"/>
    <property type="match status" value="1"/>
</dbReference>
<comment type="pathway">
    <text evidence="8">Purine metabolism; 7-cyano-7-deazaguanine biosynthesis.</text>
</comment>
<sequence>MTAPTTPAVPPISTDPPTLPLLVAETFGPTLQGEGPSSGQQALFLRLSRCNLSCPRCDTPYTWDTSRFDLRAHTSQRTAEDVVRWVLTQPTRLLVITGGEPLLQQDRLLTVVKGVTEAGRRVEIETNGTVVPLPDLMASTATFNVSPKLLSFAGPRDGLRRLNPAALSALAASGRAVFKFVVTCTAELDEIAQLQARFGLEPVWVMPEGTTSDAVLTGMRDLADAVLARGWHLSSRLHVLLWEDTRGR</sequence>
<keyword evidence="6 8" id="KW-0411">Iron-sulfur</keyword>
<dbReference type="EC" id="4.3.99.3" evidence="8"/>
<keyword evidence="3 8" id="KW-0479">Metal-binding</keyword>
<dbReference type="PANTHER" id="PTHR42836:SF1">
    <property type="entry name" value="7-CARBOXY-7-DEAZAGUANINE SYNTHASE"/>
    <property type="match status" value="1"/>
</dbReference>
<evidence type="ECO:0000256" key="8">
    <source>
        <dbReference type="HAMAP-Rule" id="MF_00917"/>
    </source>
</evidence>
<dbReference type="HAMAP" id="MF_00917">
    <property type="entry name" value="QueE"/>
    <property type="match status" value="1"/>
</dbReference>
<gene>
    <name evidence="8" type="primary">queE</name>
    <name evidence="10" type="ORF">F6X54_22190</name>
</gene>
<evidence type="ECO:0000256" key="1">
    <source>
        <dbReference type="ARBA" id="ARBA00022485"/>
    </source>
</evidence>
<reference evidence="10 11" key="1">
    <citation type="submission" date="2019-09" db="EMBL/GenBank/DDBJ databases">
        <title>High taxonomic diversity of Micromonospora strains isolated from Medicago sativa nodules in different geographical locations.</title>
        <authorList>
            <person name="Martinez-Hidalgo P."/>
            <person name="Flores-Felix J.D."/>
            <person name="Velazquez E."/>
            <person name="Brau L."/>
            <person name="Trujillo M.E."/>
            <person name="Martinez-Molina E."/>
        </authorList>
    </citation>
    <scope>NUCLEOTIDE SEQUENCE [LARGE SCALE GENOMIC DNA]</scope>
    <source>
        <strain evidence="10 11">ALFB5</strain>
    </source>
</reference>
<feature type="binding site" evidence="8">
    <location>
        <position position="46"/>
    </location>
    <ligand>
        <name>substrate</name>
    </ligand>
</feature>
<dbReference type="Pfam" id="PF04055">
    <property type="entry name" value="Radical_SAM"/>
    <property type="match status" value="1"/>
</dbReference>
<feature type="binding site" evidence="8">
    <location>
        <position position="97"/>
    </location>
    <ligand>
        <name>substrate</name>
    </ligand>
</feature>
<feature type="binding site" evidence="8">
    <location>
        <begin position="146"/>
        <end position="148"/>
    </location>
    <ligand>
        <name>S-adenosyl-L-methionine</name>
        <dbReference type="ChEBI" id="CHEBI:59789"/>
    </ligand>
</feature>
<feature type="binding site" evidence="8">
    <location>
        <position position="57"/>
    </location>
    <ligand>
        <name>[4Fe-4S] cluster</name>
        <dbReference type="ChEBI" id="CHEBI:49883"/>
        <note>4Fe-4S-S-AdoMet</note>
    </ligand>
</feature>
<proteinExistence type="inferred from homology"/>
<keyword evidence="2 8" id="KW-0949">S-adenosyl-L-methionine</keyword>
<dbReference type="RefSeq" id="WP_151014458.1">
    <property type="nucleotide sequence ID" value="NZ_WAAR01000112.1"/>
</dbReference>
<comment type="function">
    <text evidence="8">Catalyzes the complex heterocyclic radical-mediated conversion of 6-carboxy-5,6,7,8-tetrahydropterin (CPH4) to 7-carboxy-7-deazaguanine (CDG), a step common to the biosynthetic pathways of all 7-deazapurine-containing compounds.</text>
</comment>
<evidence type="ECO:0000313" key="10">
    <source>
        <dbReference type="EMBL" id="KAB1108550.1"/>
    </source>
</evidence>
<evidence type="ECO:0000256" key="6">
    <source>
        <dbReference type="ARBA" id="ARBA00023014"/>
    </source>
</evidence>
<feature type="binding site" evidence="8">
    <location>
        <position position="59"/>
    </location>
    <ligand>
        <name>Mg(2+)</name>
        <dbReference type="ChEBI" id="CHEBI:18420"/>
    </ligand>
</feature>
<comment type="caution">
    <text evidence="8">Lacks conserved residue(s) required for the propagation of feature annotation.</text>
</comment>
<dbReference type="InterPro" id="IPR024924">
    <property type="entry name" value="7-CO-7-deazaguanine_synth-like"/>
</dbReference>
<keyword evidence="8" id="KW-0671">Queuosine biosynthesis</keyword>
<comment type="cofactor">
    <cofactor evidence="8">
        <name>[4Fe-4S] cluster</name>
        <dbReference type="ChEBI" id="CHEBI:49883"/>
    </cofactor>
    <text evidence="8">Binds 1 [4Fe-4S] cluster. The cluster is coordinated with 3 cysteines and an exchangeable S-adenosyl-L-methionine.</text>
</comment>
<dbReference type="Proteomes" id="UP000471364">
    <property type="component" value="Unassembled WGS sequence"/>
</dbReference>
<comment type="caution">
    <text evidence="10">The sequence shown here is derived from an EMBL/GenBank/DDBJ whole genome shotgun (WGS) entry which is preliminary data.</text>
</comment>
<evidence type="ECO:0000313" key="11">
    <source>
        <dbReference type="Proteomes" id="UP000471364"/>
    </source>
</evidence>
<feature type="binding site" evidence="8">
    <location>
        <position position="99"/>
    </location>
    <ligand>
        <name>S-adenosyl-L-methionine</name>
        <dbReference type="ChEBI" id="CHEBI:59789"/>
    </ligand>
</feature>
<keyword evidence="5 8" id="KW-0408">Iron</keyword>
<comment type="cofactor">
    <cofactor evidence="8">
        <name>S-adenosyl-L-methionine</name>
        <dbReference type="ChEBI" id="CHEBI:59789"/>
    </cofactor>
    <text evidence="8">Binds 1 S-adenosyl-L-methionine per subunit.</text>
</comment>